<dbReference type="InterPro" id="IPR006311">
    <property type="entry name" value="TAT_signal"/>
</dbReference>
<dbReference type="Proteomes" id="UP000000323">
    <property type="component" value="Chromosome 1"/>
</dbReference>
<feature type="compositionally biased region" description="Low complexity" evidence="1">
    <location>
        <begin position="65"/>
        <end position="77"/>
    </location>
</feature>
<keyword evidence="2" id="KW-0812">Transmembrane</keyword>
<evidence type="ECO:0000313" key="4">
    <source>
        <dbReference type="Proteomes" id="UP000000323"/>
    </source>
</evidence>
<dbReference type="SUPFAM" id="SSF53850">
    <property type="entry name" value="Periplasmic binding protein-like II"/>
    <property type="match status" value="1"/>
</dbReference>
<dbReference type="Pfam" id="PF01547">
    <property type="entry name" value="SBP_bac_1"/>
    <property type="match status" value="1"/>
</dbReference>
<name>D1CEJ2_THET1</name>
<evidence type="ECO:0000313" key="3">
    <source>
        <dbReference type="EMBL" id="ACZ41348.1"/>
    </source>
</evidence>
<dbReference type="PANTHER" id="PTHR43649:SF12">
    <property type="entry name" value="DIACETYLCHITOBIOSE BINDING PROTEIN DASA"/>
    <property type="match status" value="1"/>
</dbReference>
<dbReference type="STRING" id="525904.Tter_0427"/>
<dbReference type="RefSeq" id="WP_012874383.1">
    <property type="nucleotide sequence ID" value="NC_013525.1"/>
</dbReference>
<protein>
    <submittedName>
        <fullName evidence="3">Extracellular solute-binding protein family 1</fullName>
    </submittedName>
</protein>
<keyword evidence="4" id="KW-1185">Reference proteome</keyword>
<gene>
    <name evidence="3" type="ordered locus">Tter_0427</name>
</gene>
<dbReference type="eggNOG" id="COG1653">
    <property type="taxonomic scope" value="Bacteria"/>
</dbReference>
<dbReference type="PROSITE" id="PS51318">
    <property type="entry name" value="TAT"/>
    <property type="match status" value="1"/>
</dbReference>
<evidence type="ECO:0000256" key="2">
    <source>
        <dbReference type="SAM" id="Phobius"/>
    </source>
</evidence>
<dbReference type="Gene3D" id="3.40.190.10">
    <property type="entry name" value="Periplasmic binding protein-like II"/>
    <property type="match status" value="1"/>
</dbReference>
<dbReference type="AlphaFoldDB" id="D1CEJ2"/>
<dbReference type="KEGG" id="ttr:Tter_0427"/>
<proteinExistence type="predicted"/>
<accession>D1CEJ2</accession>
<sequence>MSEERQERSSSLLTRRQALKAIGMGAVGIALAACGGGAGSTPTAPVGGQVSTPTSSPQPSPTTAPSPSASPGGKPTVAPTPLPPTPVVQEIGRGTEKVIFWHGLGGADGETMQVLLQKYTKEKGIAVRSETYDWGLFYQKLPTSIIAGTPPDMAIMHEWAMAQFGTQGVLQSADDLFFNAGILDKSDYNEEILKKITIDGVAYGVPWDNHGWGLWYNTKLIKDAGLDPNKLPKNGQEYLEWCYKLTTDENGKHPDENGFNPKKVAVYATHPSWLRPTLLSTIWQFGGEVFDPVKKKASLDSENCIKAVQYWVDLVHEHRVAAPTGAGTTSPADLYANNRLVLMWEGSWMLNFFKDRPKLLPPVTKAASLPSLSDGTQAAWMSAHIFVIPNGIEGDRLERAKNLIKWLEDHNAEWADSGQVPAKLSVQNSGIIQKLWSVSAFAKEFQTIGRTEPQHVAITEIQAQYEPAFDAALNKVMSVKDALTQANRRIQDILDRY</sequence>
<dbReference type="HOGENOM" id="CLU_031285_10_0_0"/>
<feature type="transmembrane region" description="Helical" evidence="2">
    <location>
        <begin position="21"/>
        <end position="39"/>
    </location>
</feature>
<reference evidence="4" key="1">
    <citation type="journal article" date="2010" name="Stand. Genomic Sci.">
        <title>Complete genome sequence of 'Thermobaculum terrenum' type strain (YNP1).</title>
        <authorList>
            <person name="Kiss H."/>
            <person name="Cleland D."/>
            <person name="Lapidus A."/>
            <person name="Lucas S."/>
            <person name="Glavina Del Rio T."/>
            <person name="Nolan M."/>
            <person name="Tice H."/>
            <person name="Han C."/>
            <person name="Goodwin L."/>
            <person name="Pitluck S."/>
            <person name="Liolios K."/>
            <person name="Ivanova N."/>
            <person name="Mavromatis K."/>
            <person name="Ovchinnikova G."/>
            <person name="Pati A."/>
            <person name="Chen A."/>
            <person name="Palaniappan K."/>
            <person name="Land M."/>
            <person name="Hauser L."/>
            <person name="Chang Y."/>
            <person name="Jeffries C."/>
            <person name="Lu M."/>
            <person name="Brettin T."/>
            <person name="Detter J."/>
            <person name="Goker M."/>
            <person name="Tindall B."/>
            <person name="Beck B."/>
            <person name="McDermott T."/>
            <person name="Woyke T."/>
            <person name="Bristow J."/>
            <person name="Eisen J."/>
            <person name="Markowitz V."/>
            <person name="Hugenholtz P."/>
            <person name="Kyrpides N."/>
            <person name="Klenk H."/>
            <person name="Cheng J."/>
        </authorList>
    </citation>
    <scope>NUCLEOTIDE SEQUENCE [LARGE SCALE GENOMIC DNA]</scope>
    <source>
        <strain evidence="4">ATCC BAA-798 / YNP1</strain>
    </source>
</reference>
<dbReference type="PANTHER" id="PTHR43649">
    <property type="entry name" value="ARABINOSE-BINDING PROTEIN-RELATED"/>
    <property type="match status" value="1"/>
</dbReference>
<dbReference type="InterPro" id="IPR006059">
    <property type="entry name" value="SBP"/>
</dbReference>
<dbReference type="PROSITE" id="PS51257">
    <property type="entry name" value="PROKAR_LIPOPROTEIN"/>
    <property type="match status" value="1"/>
</dbReference>
<dbReference type="InterPro" id="IPR050490">
    <property type="entry name" value="Bact_solute-bd_prot1"/>
</dbReference>
<feature type="region of interest" description="Disordered" evidence="1">
    <location>
        <begin position="33"/>
        <end position="86"/>
    </location>
</feature>
<keyword evidence="2" id="KW-1133">Transmembrane helix</keyword>
<organism evidence="3 4">
    <name type="scientific">Thermobaculum terrenum (strain ATCC BAA-798 / CCMEE 7001 / YNP1)</name>
    <dbReference type="NCBI Taxonomy" id="525904"/>
    <lineage>
        <taxon>Bacteria</taxon>
        <taxon>Bacillati</taxon>
        <taxon>Chloroflexota</taxon>
        <taxon>Chloroflexia</taxon>
        <taxon>Candidatus Thermobaculales</taxon>
        <taxon>Candidatus Thermobaculaceae</taxon>
        <taxon>Thermobaculum</taxon>
    </lineage>
</organism>
<keyword evidence="2" id="KW-0472">Membrane</keyword>
<evidence type="ECO:0000256" key="1">
    <source>
        <dbReference type="SAM" id="MobiDB-lite"/>
    </source>
</evidence>
<dbReference type="EMBL" id="CP001825">
    <property type="protein sequence ID" value="ACZ41348.1"/>
    <property type="molecule type" value="Genomic_DNA"/>
</dbReference>